<dbReference type="Pfam" id="PF00171">
    <property type="entry name" value="Aldedh"/>
    <property type="match status" value="2"/>
</dbReference>
<evidence type="ECO:0000259" key="4">
    <source>
        <dbReference type="Pfam" id="PF00171"/>
    </source>
</evidence>
<dbReference type="GO" id="GO:0004029">
    <property type="term" value="F:aldehyde dehydrogenase (NAD+) activity"/>
    <property type="evidence" value="ECO:0007669"/>
    <property type="project" value="UniProtKB-EC"/>
</dbReference>
<feature type="domain" description="Aldehyde dehydrogenase" evidence="4">
    <location>
        <begin position="39"/>
        <end position="287"/>
    </location>
</feature>
<comment type="caution">
    <text evidence="5">The sequence shown here is derived from an EMBL/GenBank/DDBJ whole genome shotgun (WGS) entry which is preliminary data.</text>
</comment>
<feature type="domain" description="Aldehyde dehydrogenase" evidence="4">
    <location>
        <begin position="339"/>
        <end position="441"/>
    </location>
</feature>
<accession>A0A060QGV9</accession>
<dbReference type="Gene3D" id="3.40.309.10">
    <property type="entry name" value="Aldehyde Dehydrogenase, Chain A, domain 2"/>
    <property type="match status" value="1"/>
</dbReference>
<comment type="similarity">
    <text evidence="1">Belongs to the aldehyde dehydrogenase family.</text>
</comment>
<dbReference type="Gene3D" id="3.40.605.10">
    <property type="entry name" value="Aldehyde Dehydrogenase, Chain A, domain 1"/>
    <property type="match status" value="1"/>
</dbReference>
<evidence type="ECO:0000256" key="1">
    <source>
        <dbReference type="ARBA" id="ARBA00009986"/>
    </source>
</evidence>
<proteinExistence type="inferred from homology"/>
<keyword evidence="2 5" id="KW-0560">Oxidoreductase</keyword>
<organism evidence="5 6">
    <name type="scientific">Asaia bogorensis</name>
    <dbReference type="NCBI Taxonomy" id="91915"/>
    <lineage>
        <taxon>Bacteria</taxon>
        <taxon>Pseudomonadati</taxon>
        <taxon>Pseudomonadota</taxon>
        <taxon>Alphaproteobacteria</taxon>
        <taxon>Acetobacterales</taxon>
        <taxon>Acetobacteraceae</taxon>
        <taxon>Asaia</taxon>
    </lineage>
</organism>
<dbReference type="EMBL" id="CBLX010000016">
    <property type="protein sequence ID" value="CDG40379.1"/>
    <property type="molecule type" value="Genomic_DNA"/>
</dbReference>
<evidence type="ECO:0000256" key="2">
    <source>
        <dbReference type="ARBA" id="ARBA00023002"/>
    </source>
</evidence>
<dbReference type="PANTHER" id="PTHR42804:SF1">
    <property type="entry name" value="ALDEHYDE DEHYDROGENASE-RELATED"/>
    <property type="match status" value="1"/>
</dbReference>
<feature type="compositionally biased region" description="Polar residues" evidence="3">
    <location>
        <begin position="1"/>
        <end position="12"/>
    </location>
</feature>
<protein>
    <submittedName>
        <fullName evidence="5">Probable aldehyde dehydrogenase (NAD+)</fullName>
        <ecNumber evidence="5">1.2.1.3</ecNumber>
    </submittedName>
</protein>
<name>A0A060QGV9_9PROT</name>
<dbReference type="InterPro" id="IPR016163">
    <property type="entry name" value="Ald_DH_C"/>
</dbReference>
<evidence type="ECO:0000256" key="3">
    <source>
        <dbReference type="SAM" id="MobiDB-lite"/>
    </source>
</evidence>
<evidence type="ECO:0000313" key="6">
    <source>
        <dbReference type="Proteomes" id="UP000027583"/>
    </source>
</evidence>
<sequence>MSDITTSFTRNSHGPAESLEASASLHDECEDKSSSTSSQEVCRDLKAMQPRWAAVPLRARLRVLRRFNRLMLLNAPSLIRLIADHASLDVMTAEILPLMAASRFLCREASSMLKETRLGWLGRPLWLQGVMASVVRKPLGAVLILAPGNYPLMLASIQTLQALVAGNSVALKPAPGRTAVLRRFVALLEQAGLPKGVVQLVGEDSGQQAVSSGYDLIILTGSAETGRKVALAAAETLTPTIMELSGADPVFVLPDADLALVARALHFGQTLKGGHTCIAPRRIFINEVQKRPLQRELYRVFGGEGDNPAPDPSSKLAQLICSAKAAGGEVVVCGKTQVIFLNAHQARLADIDLFAPWFAVITTHSVEEAICLEGAATHALGASIFGNEREALAIAKRIPAGTITINDIIVPSADPRLPFGGAHRSGFGVTRGREGLLALTRPVSISTRKRGAFHLLPRLRQWHGR</sequence>
<dbReference type="InterPro" id="IPR016161">
    <property type="entry name" value="Ald_DH/histidinol_DH"/>
</dbReference>
<dbReference type="Proteomes" id="UP000027583">
    <property type="component" value="Unassembled WGS sequence"/>
</dbReference>
<evidence type="ECO:0000313" key="5">
    <source>
        <dbReference type="EMBL" id="CDG40379.1"/>
    </source>
</evidence>
<dbReference type="eggNOG" id="COG1012">
    <property type="taxonomic scope" value="Bacteria"/>
</dbReference>
<dbReference type="SUPFAM" id="SSF53720">
    <property type="entry name" value="ALDH-like"/>
    <property type="match status" value="1"/>
</dbReference>
<dbReference type="InterPro" id="IPR016162">
    <property type="entry name" value="Ald_DH_N"/>
</dbReference>
<dbReference type="PANTHER" id="PTHR42804">
    <property type="entry name" value="ALDEHYDE DEHYDROGENASE"/>
    <property type="match status" value="1"/>
</dbReference>
<dbReference type="RefSeq" id="WP_023978069.1">
    <property type="nucleotide sequence ID" value="NZ_CBLX010000016.1"/>
</dbReference>
<reference evidence="5 6" key="1">
    <citation type="journal article" date="2014" name="Genome Biol. Evol.">
        <title>Acetic acid bacteria genomes reveal functional traits for adaptation to life in insect guts.</title>
        <authorList>
            <person name="Chouaia B."/>
            <person name="Gaiarsa S."/>
            <person name="Crotti E."/>
            <person name="Comandatore F."/>
            <person name="Degli Esposti M."/>
            <person name="Ricci I."/>
            <person name="Alma A."/>
            <person name="Favia G."/>
            <person name="Bandi C."/>
            <person name="Daffonchio D."/>
        </authorList>
    </citation>
    <scope>NUCLEOTIDE SEQUENCE [LARGE SCALE GENOMIC DNA]</scope>
    <source>
        <strain evidence="5 6">SF2.1</strain>
    </source>
</reference>
<reference evidence="5 6" key="2">
    <citation type="journal article" date="2014" name="PLoS ONE">
        <title>Evolution of mitochondria reconstructed from the energy metabolism of living bacteria.</title>
        <authorList>
            <person name="Degli Esposti M."/>
            <person name="Chouaia B."/>
            <person name="Comandatore F."/>
            <person name="Crotti E."/>
            <person name="Sassera D."/>
            <person name="Lievens P.M."/>
            <person name="Daffonchio D."/>
            <person name="Bandi C."/>
        </authorList>
    </citation>
    <scope>NUCLEOTIDE SEQUENCE [LARGE SCALE GENOMIC DNA]</scope>
    <source>
        <strain evidence="5 6">SF2.1</strain>
    </source>
</reference>
<dbReference type="EC" id="1.2.1.3" evidence="5"/>
<dbReference type="InterPro" id="IPR015590">
    <property type="entry name" value="Aldehyde_DH_dom"/>
</dbReference>
<gene>
    <name evidence="5" type="ORF">ASAP_2334</name>
</gene>
<dbReference type="AlphaFoldDB" id="A0A060QGV9"/>
<feature type="region of interest" description="Disordered" evidence="3">
    <location>
        <begin position="1"/>
        <end position="36"/>
    </location>
</feature>